<evidence type="ECO:0000313" key="5">
    <source>
        <dbReference type="EMBL" id="KPU44448.1"/>
    </source>
</evidence>
<dbReference type="GO" id="GO:0032259">
    <property type="term" value="P:methylation"/>
    <property type="evidence" value="ECO:0007669"/>
    <property type="project" value="UniProtKB-KW"/>
</dbReference>
<dbReference type="GO" id="GO:0003700">
    <property type="term" value="F:DNA-binding transcription factor activity"/>
    <property type="evidence" value="ECO:0007669"/>
    <property type="project" value="InterPro"/>
</dbReference>
<evidence type="ECO:0000256" key="3">
    <source>
        <dbReference type="ARBA" id="ARBA00023163"/>
    </source>
</evidence>
<dbReference type="EMBL" id="LKET01000030">
    <property type="protein sequence ID" value="KPU44448.1"/>
    <property type="molecule type" value="Genomic_DNA"/>
</dbReference>
<evidence type="ECO:0000259" key="4">
    <source>
        <dbReference type="PROSITE" id="PS01124"/>
    </source>
</evidence>
<dbReference type="SUPFAM" id="SSF46689">
    <property type="entry name" value="Homeodomain-like"/>
    <property type="match status" value="1"/>
</dbReference>
<feature type="domain" description="HTH araC/xylS-type" evidence="4">
    <location>
        <begin position="221"/>
        <end position="320"/>
    </location>
</feature>
<dbReference type="InterPro" id="IPR018060">
    <property type="entry name" value="HTH_AraC"/>
</dbReference>
<keyword evidence="3" id="KW-0804">Transcription</keyword>
<dbReference type="Proteomes" id="UP000050326">
    <property type="component" value="Unassembled WGS sequence"/>
</dbReference>
<keyword evidence="6" id="KW-1185">Reference proteome</keyword>
<keyword evidence="1" id="KW-0805">Transcription regulation</keyword>
<dbReference type="AlphaFoldDB" id="A0A0N8NTC5"/>
<reference evidence="5 6" key="1">
    <citation type="submission" date="2015-09" db="EMBL/GenBank/DDBJ databases">
        <title>Genome sequence of Oxobacter pfennigii DSM 3222.</title>
        <authorList>
            <person name="Poehlein A."/>
            <person name="Bengelsdorf F.R."/>
            <person name="Schiel-Bengelsdorf B."/>
            <person name="Duerre P."/>
            <person name="Daniel R."/>
        </authorList>
    </citation>
    <scope>NUCLEOTIDE SEQUENCE [LARGE SCALE GENOMIC DNA]</scope>
    <source>
        <strain evidence="5 6">DSM 3222</strain>
    </source>
</reference>
<name>A0A0N8NTC5_9CLOT</name>
<dbReference type="GO" id="GO:0008168">
    <property type="term" value="F:methyltransferase activity"/>
    <property type="evidence" value="ECO:0007669"/>
    <property type="project" value="UniProtKB-KW"/>
</dbReference>
<protein>
    <submittedName>
        <fullName evidence="5">Bifunctional transcriptional activator/DNA repair enzyme AdaA</fullName>
        <ecNumber evidence="5">2.1.1.-</ecNumber>
    </submittedName>
</protein>
<dbReference type="Pfam" id="PF12833">
    <property type="entry name" value="HTH_18"/>
    <property type="match status" value="1"/>
</dbReference>
<evidence type="ECO:0000256" key="1">
    <source>
        <dbReference type="ARBA" id="ARBA00023015"/>
    </source>
</evidence>
<dbReference type="SMART" id="SM00342">
    <property type="entry name" value="HTH_ARAC"/>
    <property type="match status" value="1"/>
</dbReference>
<dbReference type="InterPro" id="IPR018062">
    <property type="entry name" value="HTH_AraC-typ_CS"/>
</dbReference>
<dbReference type="GO" id="GO:0043565">
    <property type="term" value="F:sequence-specific DNA binding"/>
    <property type="evidence" value="ECO:0007669"/>
    <property type="project" value="InterPro"/>
</dbReference>
<evidence type="ECO:0000256" key="2">
    <source>
        <dbReference type="ARBA" id="ARBA00023125"/>
    </source>
</evidence>
<organism evidence="5 6">
    <name type="scientific">Oxobacter pfennigii</name>
    <dbReference type="NCBI Taxonomy" id="36849"/>
    <lineage>
        <taxon>Bacteria</taxon>
        <taxon>Bacillati</taxon>
        <taxon>Bacillota</taxon>
        <taxon>Clostridia</taxon>
        <taxon>Eubacteriales</taxon>
        <taxon>Clostridiaceae</taxon>
        <taxon>Oxobacter</taxon>
    </lineage>
</organism>
<keyword evidence="2" id="KW-0238">DNA-binding</keyword>
<gene>
    <name evidence="5" type="primary">adaA_1</name>
    <name evidence="5" type="ORF">OXPF_19420</name>
</gene>
<dbReference type="PANTHER" id="PTHR47893">
    <property type="entry name" value="REGULATORY PROTEIN PCHR"/>
    <property type="match status" value="1"/>
</dbReference>
<dbReference type="PRINTS" id="PR00032">
    <property type="entry name" value="HTHARAC"/>
</dbReference>
<dbReference type="InterPro" id="IPR020449">
    <property type="entry name" value="Tscrpt_reg_AraC-type_HTH"/>
</dbReference>
<dbReference type="PROSITE" id="PS00041">
    <property type="entry name" value="HTH_ARAC_FAMILY_1"/>
    <property type="match status" value="1"/>
</dbReference>
<dbReference type="STRING" id="36849.OXPF_19420"/>
<dbReference type="Gene3D" id="1.10.10.60">
    <property type="entry name" value="Homeodomain-like"/>
    <property type="match status" value="1"/>
</dbReference>
<keyword evidence="5" id="KW-0489">Methyltransferase</keyword>
<proteinExistence type="predicted"/>
<sequence length="322" mass="36656">MNNNITNSDFQGIYFPRLKNGQGGMIRRIDSSSGAGEMNCFDVAPGIQISYNDLNMDSCFQPIKPQQDFLQIDHCLEGCYEFELEGGSVSFLGEGDLCVTNLCRDKQVFVNSRIPLKRYRGITVLLEMETAQNTLRADFSQAEINLENIRASLCGDGRTLLIKSKHEVDHIFSELYRVDERIQRPYFWLKIVELLLFLTLLDSRSMHRPQQFSEETSQKTQEVYQYIIDNPFDKMTIADFAKQFHVAESSMKRCFKSIAGISIGTFMKVKKMEAAAGLLLSEQRLSIGEVAEAAGYENQGKFTAAFKSVHGVTPLAFRYKHW</sequence>
<dbReference type="PANTHER" id="PTHR47893:SF1">
    <property type="entry name" value="REGULATORY PROTEIN PCHR"/>
    <property type="match status" value="1"/>
</dbReference>
<dbReference type="InterPro" id="IPR009057">
    <property type="entry name" value="Homeodomain-like_sf"/>
</dbReference>
<dbReference type="PROSITE" id="PS01124">
    <property type="entry name" value="HTH_ARAC_FAMILY_2"/>
    <property type="match status" value="1"/>
</dbReference>
<evidence type="ECO:0000313" key="6">
    <source>
        <dbReference type="Proteomes" id="UP000050326"/>
    </source>
</evidence>
<keyword evidence="5" id="KW-0808">Transferase</keyword>
<dbReference type="EC" id="2.1.1.-" evidence="5"/>
<comment type="caution">
    <text evidence="5">The sequence shown here is derived from an EMBL/GenBank/DDBJ whole genome shotgun (WGS) entry which is preliminary data.</text>
</comment>
<accession>A0A0N8NTC5</accession>
<dbReference type="InterPro" id="IPR053142">
    <property type="entry name" value="PchR_regulatory_protein"/>
</dbReference>